<comment type="similarity">
    <text evidence="10">Belongs to the glutamate--cysteine ligase type 2 family. EgtA subfamily.</text>
</comment>
<dbReference type="SUPFAM" id="SSF55931">
    <property type="entry name" value="Glutamine synthetase/guanido kinase"/>
    <property type="match status" value="1"/>
</dbReference>
<dbReference type="Gene3D" id="3.30.590.20">
    <property type="match status" value="1"/>
</dbReference>
<keyword evidence="4 10" id="KW-0436">Ligase</keyword>
<dbReference type="InterPro" id="IPR006336">
    <property type="entry name" value="GCS2"/>
</dbReference>
<dbReference type="PIRSF" id="PIRSF017901">
    <property type="entry name" value="GCL"/>
    <property type="match status" value="1"/>
</dbReference>
<dbReference type="InterPro" id="IPR035434">
    <property type="entry name" value="GCL_bact_plant"/>
</dbReference>
<dbReference type="PANTHER" id="PTHR34378">
    <property type="entry name" value="GLUTAMATE--CYSTEINE LIGASE, CHLOROPLASTIC"/>
    <property type="match status" value="1"/>
</dbReference>
<dbReference type="GO" id="GO:0004357">
    <property type="term" value="F:glutamate-cysteine ligase activity"/>
    <property type="evidence" value="ECO:0007669"/>
    <property type="project" value="UniProtKB-UniRule"/>
</dbReference>
<keyword evidence="7 10" id="KW-0067">ATP-binding</keyword>
<comment type="similarity">
    <text evidence="2">Belongs to the carboxylate-amine ligase family. Glutamate--cysteine ligase type 2 subfamily.</text>
</comment>
<dbReference type="GO" id="GO:0006750">
    <property type="term" value="P:glutathione biosynthetic process"/>
    <property type="evidence" value="ECO:0007669"/>
    <property type="project" value="UniProtKB-UniRule"/>
</dbReference>
<comment type="caution">
    <text evidence="11">The sequence shown here is derived from an EMBL/GenBank/DDBJ whole genome shotgun (WGS) entry which is preliminary data.</text>
</comment>
<dbReference type="AlphaFoldDB" id="A0A094Z208"/>
<organism evidence="11 12">
    <name type="scientific">Candidatus Liberibacter solanacearum</name>
    <dbReference type="NCBI Taxonomy" id="556287"/>
    <lineage>
        <taxon>Bacteria</taxon>
        <taxon>Pseudomonadati</taxon>
        <taxon>Pseudomonadota</taxon>
        <taxon>Alphaproteobacteria</taxon>
        <taxon>Hyphomicrobiales</taxon>
        <taxon>Rhizobiaceae</taxon>
        <taxon>Liberibacter</taxon>
    </lineage>
</organism>
<evidence type="ECO:0000256" key="5">
    <source>
        <dbReference type="ARBA" id="ARBA00022684"/>
    </source>
</evidence>
<dbReference type="InterPro" id="IPR011556">
    <property type="entry name" value="Glut_cys_lig_pln_type"/>
</dbReference>
<dbReference type="EMBL" id="JMTK01000002">
    <property type="protein sequence ID" value="KJZ81649.1"/>
    <property type="molecule type" value="Genomic_DNA"/>
</dbReference>
<dbReference type="NCBIfam" id="TIGR01436">
    <property type="entry name" value="glu_cys_lig_pln"/>
    <property type="match status" value="1"/>
</dbReference>
<dbReference type="RefSeq" id="WP_034441700.1">
    <property type="nucleotide sequence ID" value="NZ_JMTK01000002.1"/>
</dbReference>
<dbReference type="Pfam" id="PF04107">
    <property type="entry name" value="GCS2"/>
    <property type="match status" value="1"/>
</dbReference>
<dbReference type="GO" id="GO:0005524">
    <property type="term" value="F:ATP binding"/>
    <property type="evidence" value="ECO:0007669"/>
    <property type="project" value="UniProtKB-UniRule"/>
</dbReference>
<reference evidence="11 12" key="1">
    <citation type="journal article" date="2015" name="Phytopathology">
        <title>Genomes of Candidatus Liberibacter solanacearum haplotype A from New Zealand and the USA suggest significant genome plasticity in the species.</title>
        <authorList>
            <person name="Thompson S.M."/>
            <person name="Johnson C.P."/>
            <person name="Lu A.Y."/>
            <person name="Frampton R.A."/>
            <person name="Sullivan K.L."/>
            <person name="Fiers M.W."/>
            <person name="Crowhurst R.N."/>
            <person name="Pitman A.R."/>
            <person name="Scott I."/>
            <person name="Gudmestad N.C."/>
            <person name="Smith G.R."/>
        </authorList>
    </citation>
    <scope>NUCLEOTIDE SEQUENCE [LARGE SCALE GENOMIC DNA]</scope>
    <source>
        <strain evidence="11 12">LsoNZ1</strain>
    </source>
</reference>
<protein>
    <recommendedName>
        <fullName evidence="10">Glutamate--cysteine ligase</fullName>
        <ecNumber evidence="10">6.3.2.2</ecNumber>
    </recommendedName>
</protein>
<proteinExistence type="inferred from homology"/>
<comment type="pathway">
    <text evidence="1">Sulfur metabolism; glutathione biosynthesis; glutathione from L-cysteine and L-glutamate: step 1/2.</text>
</comment>
<dbReference type="EC" id="6.3.2.2" evidence="10"/>
<accession>A0A094Z208</accession>
<comment type="catalytic activity">
    <reaction evidence="10">
        <text>L-cysteine + L-glutamate + ATP = gamma-L-glutamyl-L-cysteine + ADP + phosphate + H(+)</text>
        <dbReference type="Rhea" id="RHEA:13285"/>
        <dbReference type="ChEBI" id="CHEBI:15378"/>
        <dbReference type="ChEBI" id="CHEBI:29985"/>
        <dbReference type="ChEBI" id="CHEBI:30616"/>
        <dbReference type="ChEBI" id="CHEBI:35235"/>
        <dbReference type="ChEBI" id="CHEBI:43474"/>
        <dbReference type="ChEBI" id="CHEBI:58173"/>
        <dbReference type="ChEBI" id="CHEBI:456216"/>
        <dbReference type="EC" id="6.3.2.2"/>
    </reaction>
</comment>
<evidence type="ECO:0000256" key="7">
    <source>
        <dbReference type="ARBA" id="ARBA00022840"/>
    </source>
</evidence>
<evidence type="ECO:0000313" key="11">
    <source>
        <dbReference type="EMBL" id="KJZ81649.1"/>
    </source>
</evidence>
<evidence type="ECO:0000313" key="12">
    <source>
        <dbReference type="Proteomes" id="UP000033731"/>
    </source>
</evidence>
<gene>
    <name evidence="11" type="ORF">DJ66_0371</name>
</gene>
<evidence type="ECO:0000256" key="1">
    <source>
        <dbReference type="ARBA" id="ARBA00005006"/>
    </source>
</evidence>
<evidence type="ECO:0000256" key="9">
    <source>
        <dbReference type="ARBA" id="ARBA00023157"/>
    </source>
</evidence>
<evidence type="ECO:0000256" key="2">
    <source>
        <dbReference type="ARBA" id="ARBA00010253"/>
    </source>
</evidence>
<comment type="function">
    <text evidence="10">Catalyzes the synthesis of gamma-glutamylcysteine (gamma-GC).</text>
</comment>
<dbReference type="PANTHER" id="PTHR34378:SF1">
    <property type="entry name" value="GLUTAMATE--CYSTEINE LIGASE, CHLOROPLASTIC"/>
    <property type="match status" value="1"/>
</dbReference>
<keyword evidence="5" id="KW-0317">Glutathione biosynthesis</keyword>
<keyword evidence="9" id="KW-1015">Disulfide bond</keyword>
<evidence type="ECO:0000256" key="4">
    <source>
        <dbReference type="ARBA" id="ARBA00022598"/>
    </source>
</evidence>
<dbReference type="Proteomes" id="UP000033731">
    <property type="component" value="Unassembled WGS sequence"/>
</dbReference>
<keyword evidence="6 10" id="KW-0547">Nucleotide-binding</keyword>
<evidence type="ECO:0000256" key="3">
    <source>
        <dbReference type="ARBA" id="ARBA00011153"/>
    </source>
</evidence>
<dbReference type="PATRIC" id="fig|556287.8.peg.321"/>
<keyword evidence="8" id="KW-0809">Transit peptide</keyword>
<sequence>MIRTLSSNTIITSTDDLVQYMTSGVKSQQDFKIGTEHEHFVFSRSDHRPIPYRGEKGILNLLHKIQKTLGWKAIIDKGNLIGLINPTNKAGISLEPGGQLEVSSDTLQNVHQIKEEIFYYIKVLKEATEDLDLGVLGIGFNPKWTLDEIPIMPKSRYKIMKEYMPQVGTQGLEMMFRTCTTQVSLDFCSEQDMATKLRVSLKLQPLATALFASSPFTEGRPNGFQSWRSEIWRHTDNNRTGILPFAFENNYGFEDYAQWALDIPMYYVLRDNEYHSCTDINFRQFMNGALKGRVEQWHPTIGDWENHLSTLFPDVRLRNCLEMRGADASTSEKILAVTAFWTGLLYDSSALQNADDLTSTWSFHDVNELRNIVPSEGLNAKIDGQSLKSIAAQVLSFSQNGLKNRAKMNFQREDETIFLKPLEKIIHSDQSFSDEILTAYHGRWNHSVEPYFEEYAY</sequence>
<name>A0A094Z208_9HYPH</name>
<dbReference type="InterPro" id="IPR014746">
    <property type="entry name" value="Gln_synth/guanido_kin_cat_dom"/>
</dbReference>
<evidence type="ECO:0000256" key="6">
    <source>
        <dbReference type="ARBA" id="ARBA00022741"/>
    </source>
</evidence>
<keyword evidence="12" id="KW-1185">Reference proteome</keyword>
<evidence type="ECO:0000256" key="10">
    <source>
        <dbReference type="PIRNR" id="PIRNR017901"/>
    </source>
</evidence>
<comment type="subunit">
    <text evidence="3">Homodimer or monomer when oxidized or reduced, respectively.</text>
</comment>
<evidence type="ECO:0000256" key="8">
    <source>
        <dbReference type="ARBA" id="ARBA00022946"/>
    </source>
</evidence>